<proteinExistence type="predicted"/>
<dbReference type="EMBL" id="AWUE01005477">
    <property type="protein sequence ID" value="OMP12982.1"/>
    <property type="molecule type" value="Genomic_DNA"/>
</dbReference>
<reference evidence="2" key="1">
    <citation type="submission" date="2013-09" db="EMBL/GenBank/DDBJ databases">
        <title>Corchorus olitorius genome sequencing.</title>
        <authorList>
            <person name="Alam M."/>
            <person name="Haque M.S."/>
            <person name="Islam M.S."/>
            <person name="Emdad E.M."/>
            <person name="Islam M.M."/>
            <person name="Ahmed B."/>
            <person name="Halim A."/>
            <person name="Hossen Q.M.M."/>
            <person name="Hossain M.Z."/>
            <person name="Ahmed R."/>
            <person name="Khan M.M."/>
            <person name="Islam R."/>
            <person name="Rashid M.M."/>
            <person name="Khan S.A."/>
            <person name="Rahman M.S."/>
            <person name="Alam M."/>
            <person name="Yahiya A.S."/>
            <person name="Khan M.S."/>
            <person name="Azam M.S."/>
            <person name="Haque T."/>
            <person name="Lashkar M.Z.H."/>
            <person name="Akhand A.I."/>
            <person name="Morshed G."/>
            <person name="Roy S."/>
            <person name="Uddin K.S."/>
            <person name="Rabeya T."/>
            <person name="Hossain A.S."/>
            <person name="Chowdhury A."/>
            <person name="Snigdha A.R."/>
            <person name="Mortoza M.S."/>
            <person name="Matin S.A."/>
            <person name="Hoque S.M.E."/>
            <person name="Islam M.K."/>
            <person name="Roy D.K."/>
            <person name="Haider R."/>
            <person name="Moosa M.M."/>
            <person name="Elias S.M."/>
            <person name="Hasan A.M."/>
            <person name="Jahan S."/>
            <person name="Shafiuddin M."/>
            <person name="Mahmood N."/>
            <person name="Shommy N.S."/>
        </authorList>
    </citation>
    <scope>NUCLEOTIDE SEQUENCE [LARGE SCALE GENOMIC DNA]</scope>
    <source>
        <strain evidence="2">cv. O-4</strain>
    </source>
</reference>
<dbReference type="AlphaFoldDB" id="A0A1R3L0V6"/>
<protein>
    <submittedName>
        <fullName evidence="1">Uncharacterized protein</fullName>
    </submittedName>
</protein>
<dbReference type="Proteomes" id="UP000187203">
    <property type="component" value="Unassembled WGS sequence"/>
</dbReference>
<name>A0A1R3L0V6_9ROSI</name>
<sequence>MDADERDEETYDSELSRVKAIRLLTARNESSTIYTGSELVQMLNPDYETIKSATTGKSLSNSIKPTPSYTSQKLIPLSIRPAGRGILPPE</sequence>
<organism evidence="1 2">
    <name type="scientific">Corchorus olitorius</name>
    <dbReference type="NCBI Taxonomy" id="93759"/>
    <lineage>
        <taxon>Eukaryota</taxon>
        <taxon>Viridiplantae</taxon>
        <taxon>Streptophyta</taxon>
        <taxon>Embryophyta</taxon>
        <taxon>Tracheophyta</taxon>
        <taxon>Spermatophyta</taxon>
        <taxon>Magnoliopsida</taxon>
        <taxon>eudicotyledons</taxon>
        <taxon>Gunneridae</taxon>
        <taxon>Pentapetalae</taxon>
        <taxon>rosids</taxon>
        <taxon>malvids</taxon>
        <taxon>Malvales</taxon>
        <taxon>Malvaceae</taxon>
        <taxon>Grewioideae</taxon>
        <taxon>Apeibeae</taxon>
        <taxon>Corchorus</taxon>
    </lineage>
</organism>
<accession>A0A1R3L0V6</accession>
<evidence type="ECO:0000313" key="2">
    <source>
        <dbReference type="Proteomes" id="UP000187203"/>
    </source>
</evidence>
<gene>
    <name evidence="1" type="ORF">COLO4_02488</name>
</gene>
<comment type="caution">
    <text evidence="1">The sequence shown here is derived from an EMBL/GenBank/DDBJ whole genome shotgun (WGS) entry which is preliminary data.</text>
</comment>
<evidence type="ECO:0000313" key="1">
    <source>
        <dbReference type="EMBL" id="OMP12982.1"/>
    </source>
</evidence>
<keyword evidence="2" id="KW-1185">Reference proteome</keyword>